<proteinExistence type="inferred from homology"/>
<dbReference type="InterPro" id="IPR013083">
    <property type="entry name" value="Znf_RING/FYVE/PHD"/>
</dbReference>
<feature type="region of interest" description="Disordered" evidence="12">
    <location>
        <begin position="36"/>
        <end position="62"/>
    </location>
</feature>
<keyword evidence="3 9" id="KW-0863">Zinc-finger</keyword>
<comment type="similarity">
    <text evidence="10">Belongs to the TRAFAC class myosin-kinesin ATPase superfamily. Myosin family.</text>
</comment>
<keyword evidence="6 10" id="KW-0518">Myosin</keyword>
<dbReference type="PANTHER" id="PTHR13140:SF845">
    <property type="entry name" value="MYOSIN-LIKE PROTEIN"/>
    <property type="match status" value="1"/>
</dbReference>
<dbReference type="SMART" id="SM00064">
    <property type="entry name" value="FYVE"/>
    <property type="match status" value="1"/>
</dbReference>
<dbReference type="EMBL" id="BSXT01002500">
    <property type="protein sequence ID" value="GMF49200.1"/>
    <property type="molecule type" value="Genomic_DNA"/>
</dbReference>
<feature type="binding site" evidence="10">
    <location>
        <begin position="194"/>
        <end position="201"/>
    </location>
    <ligand>
        <name>ATP</name>
        <dbReference type="ChEBI" id="CHEBI:30616"/>
    </ligand>
</feature>
<gene>
    <name evidence="15" type="ORF">Pfra01_001934200</name>
</gene>
<dbReference type="Pfam" id="PF01363">
    <property type="entry name" value="FYVE"/>
    <property type="match status" value="1"/>
</dbReference>
<dbReference type="SMART" id="SM00242">
    <property type="entry name" value="MYSc"/>
    <property type="match status" value="1"/>
</dbReference>
<dbReference type="Gene3D" id="3.40.850.10">
    <property type="entry name" value="Kinesin motor domain"/>
    <property type="match status" value="1"/>
</dbReference>
<dbReference type="GO" id="GO:0005524">
    <property type="term" value="F:ATP binding"/>
    <property type="evidence" value="ECO:0007669"/>
    <property type="project" value="UniProtKB-UniRule"/>
</dbReference>
<evidence type="ECO:0000256" key="11">
    <source>
        <dbReference type="SAM" id="Coils"/>
    </source>
</evidence>
<dbReference type="GO" id="GO:0000146">
    <property type="term" value="F:microfilament motor activity"/>
    <property type="evidence" value="ECO:0007669"/>
    <property type="project" value="TreeGrafter"/>
</dbReference>
<evidence type="ECO:0000256" key="8">
    <source>
        <dbReference type="ARBA" id="ARBA00023203"/>
    </source>
</evidence>
<feature type="coiled-coil region" evidence="11">
    <location>
        <begin position="1074"/>
        <end position="1101"/>
    </location>
</feature>
<keyword evidence="2 10" id="KW-0547">Nucleotide-binding</keyword>
<organism evidence="15 16">
    <name type="scientific">Phytophthora fragariaefolia</name>
    <dbReference type="NCBI Taxonomy" id="1490495"/>
    <lineage>
        <taxon>Eukaryota</taxon>
        <taxon>Sar</taxon>
        <taxon>Stramenopiles</taxon>
        <taxon>Oomycota</taxon>
        <taxon>Peronosporomycetes</taxon>
        <taxon>Peronosporales</taxon>
        <taxon>Peronosporaceae</taxon>
        <taxon>Phytophthora</taxon>
    </lineage>
</organism>
<dbReference type="OrthoDB" id="6108017at2759"/>
<dbReference type="InterPro" id="IPR011011">
    <property type="entry name" value="Znf_FYVE_PHD"/>
</dbReference>
<dbReference type="PRINTS" id="PR00193">
    <property type="entry name" value="MYOSINHEAVY"/>
</dbReference>
<keyword evidence="1" id="KW-0479">Metal-binding</keyword>
<evidence type="ECO:0000256" key="4">
    <source>
        <dbReference type="ARBA" id="ARBA00022833"/>
    </source>
</evidence>
<feature type="compositionally biased region" description="Basic and acidic residues" evidence="12">
    <location>
        <begin position="52"/>
        <end position="62"/>
    </location>
</feature>
<feature type="region of interest" description="Disordered" evidence="12">
    <location>
        <begin position="1021"/>
        <end position="1071"/>
    </location>
</feature>
<keyword evidence="4" id="KW-0862">Zinc</keyword>
<dbReference type="GO" id="GO:0005737">
    <property type="term" value="C:cytoplasm"/>
    <property type="evidence" value="ECO:0007669"/>
    <property type="project" value="TreeGrafter"/>
</dbReference>
<dbReference type="Gene3D" id="1.20.58.530">
    <property type="match status" value="1"/>
</dbReference>
<dbReference type="GO" id="GO:0051015">
    <property type="term" value="F:actin filament binding"/>
    <property type="evidence" value="ECO:0007669"/>
    <property type="project" value="TreeGrafter"/>
</dbReference>
<dbReference type="InterPro" id="IPR001609">
    <property type="entry name" value="Myosin_head_motor_dom-like"/>
</dbReference>
<feature type="region of interest" description="Disordered" evidence="12">
    <location>
        <begin position="936"/>
        <end position="962"/>
    </location>
</feature>
<dbReference type="Gene3D" id="3.30.40.10">
    <property type="entry name" value="Zinc/RING finger domain, C3HC4 (zinc finger)"/>
    <property type="match status" value="1"/>
</dbReference>
<feature type="region of interest" description="Actin-binding" evidence="10">
    <location>
        <begin position="727"/>
        <end position="749"/>
    </location>
</feature>
<dbReference type="PANTHER" id="PTHR13140">
    <property type="entry name" value="MYOSIN"/>
    <property type="match status" value="1"/>
</dbReference>
<evidence type="ECO:0000259" key="14">
    <source>
        <dbReference type="PROSITE" id="PS51456"/>
    </source>
</evidence>
<evidence type="ECO:0000256" key="3">
    <source>
        <dbReference type="ARBA" id="ARBA00022771"/>
    </source>
</evidence>
<keyword evidence="5 10" id="KW-0067">ATP-binding</keyword>
<keyword evidence="16" id="KW-1185">Reference proteome</keyword>
<evidence type="ECO:0000256" key="1">
    <source>
        <dbReference type="ARBA" id="ARBA00022723"/>
    </source>
</evidence>
<dbReference type="InterPro" id="IPR027417">
    <property type="entry name" value="P-loop_NTPase"/>
</dbReference>
<dbReference type="InterPro" id="IPR036961">
    <property type="entry name" value="Kinesin_motor_dom_sf"/>
</dbReference>
<evidence type="ECO:0000256" key="12">
    <source>
        <dbReference type="SAM" id="MobiDB-lite"/>
    </source>
</evidence>
<dbReference type="Gene3D" id="1.10.10.820">
    <property type="match status" value="1"/>
</dbReference>
<name>A0A9W7D1D3_9STRA</name>
<evidence type="ECO:0000256" key="9">
    <source>
        <dbReference type="PROSITE-ProRule" id="PRU00091"/>
    </source>
</evidence>
<keyword evidence="7 10" id="KW-0505">Motor protein</keyword>
<dbReference type="Gene3D" id="1.20.120.720">
    <property type="entry name" value="Myosin VI head, motor domain, U50 subdomain"/>
    <property type="match status" value="1"/>
</dbReference>
<feature type="domain" description="Myosin motor" evidence="14">
    <location>
        <begin position="90"/>
        <end position="881"/>
    </location>
</feature>
<reference evidence="15" key="1">
    <citation type="submission" date="2023-04" db="EMBL/GenBank/DDBJ databases">
        <title>Phytophthora fragariaefolia NBRC 109709.</title>
        <authorList>
            <person name="Ichikawa N."/>
            <person name="Sato H."/>
            <person name="Tonouchi N."/>
        </authorList>
    </citation>
    <scope>NUCLEOTIDE SEQUENCE</scope>
    <source>
        <strain evidence="15">NBRC 109709</strain>
    </source>
</reference>
<dbReference type="PROSITE" id="PS50178">
    <property type="entry name" value="ZF_FYVE"/>
    <property type="match status" value="1"/>
</dbReference>
<dbReference type="CDD" id="cd15760">
    <property type="entry name" value="FYVE_scVPS27p_like"/>
    <property type="match status" value="1"/>
</dbReference>
<evidence type="ECO:0000313" key="15">
    <source>
        <dbReference type="EMBL" id="GMF49200.1"/>
    </source>
</evidence>
<dbReference type="Proteomes" id="UP001165121">
    <property type="component" value="Unassembled WGS sequence"/>
</dbReference>
<evidence type="ECO:0000256" key="5">
    <source>
        <dbReference type="ARBA" id="ARBA00022840"/>
    </source>
</evidence>
<evidence type="ECO:0000256" key="2">
    <source>
        <dbReference type="ARBA" id="ARBA00022741"/>
    </source>
</evidence>
<dbReference type="PROSITE" id="PS51456">
    <property type="entry name" value="MYOSIN_MOTOR"/>
    <property type="match status" value="1"/>
</dbReference>
<dbReference type="PROSITE" id="PS50096">
    <property type="entry name" value="IQ"/>
    <property type="match status" value="1"/>
</dbReference>
<evidence type="ECO:0000256" key="10">
    <source>
        <dbReference type="PROSITE-ProRule" id="PRU00782"/>
    </source>
</evidence>
<evidence type="ECO:0000313" key="16">
    <source>
        <dbReference type="Proteomes" id="UP001165121"/>
    </source>
</evidence>
<comment type="caution">
    <text evidence="15">The sequence shown here is derived from an EMBL/GenBank/DDBJ whole genome shotgun (WGS) entry which is preliminary data.</text>
</comment>
<feature type="compositionally biased region" description="Polar residues" evidence="12">
    <location>
        <begin position="1021"/>
        <end position="1032"/>
    </location>
</feature>
<dbReference type="Pfam" id="PF00063">
    <property type="entry name" value="Myosin_head"/>
    <property type="match status" value="1"/>
</dbReference>
<dbReference type="GO" id="GO:0016020">
    <property type="term" value="C:membrane"/>
    <property type="evidence" value="ECO:0007669"/>
    <property type="project" value="TreeGrafter"/>
</dbReference>
<sequence length="1388" mass="155735">MDVGARVWVADPADERVWLAARVLDVRDIAVSVELEEQPADDDSSSRSRHRGSYDERDDAAETKKRDVVLAFAPSGECVNMLPRNMPREQDQRDLVALPHLHEASILNALRLRYQRHAIYTHIGDILISINPFQSLPQLYGDEVLQGYAYDHSAHFGDRVAATDPREPHLFAVARAAYVDIVQNGRSQSILISGESGAGKTEATKIIMTYFAVTCGAGNNLADTTAQKLKTGQSSSPPPSPSRTTIEEQVLQSNPILEAFGNARTVRNDNSSRFGKFIELRFRDQRRKLAGARIRTYLLEKIRVIKQAPNERNFHIFYELLSADATCVSKEQKQAWALTGGPRNFRLLNQSLCSKRRDGVKDGVQFCSTRRAMQQLGMSEGEISGVLEIVAAVLHMGNVDFEQVPHKREDNVFVDEAQVATSTTGACNHFTKAAELLGVSTEALDHALTKRWIHASNETLVVGVDVAHARNTCNALTMECYRLLFEWLVARVNNKLQRQAGVPWDEEQNEDEEDDSTDFIGLLDIFGFEDMAENSFEQLCINYANEALQHQFNQYIFEEEQRLYRDEGICWSFVDFPNNRACLELFEHRPIGIFSLTDQECVFPQGTDRALVAKYYQEFEKKKKHPHFRSASAIQRATQFVVVHYAGCVTYTVDGFLAKNKDSFCESAAQLLAGSSNPLIQALATGSANKEGATADNDMEGFGGRNLRRAKSAIAAVSVGTQFKIQLNELLTTVRATTPRYVRCIKPNDSHVGSLFQSTRVVEQLRSGGVLEAVRVARAGFPVRLSHKQFLGRYRRVLLSLCKLTDNGFEKKHRNWSELDLCLHQLTQVLIVDTKADDVGEDENEENDDEQYRQMRCGVSLGKTRVFFRRKPYERLENLRVVVRQGASLVIQRYIRGFVARPLREESRNVAKLKEDNAQLKDELAELRRKMQAMMAQSASKERQQSSFVPFKAVDPTSTSPQKVVMFSSEESVTDESNNQHDCENQLELELSDDLINSNNGGNPNAADGQDIGCVVDLSYSQQKPKFQTPNSRRTRRYSLPPTLAPANEEAELEDVTPPVSPRASRSRDRRHSLDLWRLQEAEAQKEVLQLREEIRVAAADEPSPERQQQQEIALQKLIASQVKRKTMQLQLQLPEFELKMDNNCIEAGPASCSSYRRRSRTVDSPLPAPVPMTSCGRQACSSRWNFAAPRSMTHANSGRMSSYFDNPSYPGSSYGDDRSIDGDDDLYGRGRYPMPRRSASAGMYRSRSSSNASSCFMPPSVAVRPEVVVPRFAKASACYECDCAFSVLVRRHHCRQCGNSFCFEHSTRQLALPHLGYMAAQRVCDSCFEAHIQAMTSLKLPSLMRHPTDELSTSSFASSPRGLESNDSYCGLDSPTTAAARIAPLHP</sequence>
<dbReference type="GO" id="GO:0007015">
    <property type="term" value="P:actin filament organization"/>
    <property type="evidence" value="ECO:0007669"/>
    <property type="project" value="TreeGrafter"/>
</dbReference>
<accession>A0A9W7D1D3</accession>
<protein>
    <submittedName>
        <fullName evidence="15">Unnamed protein product</fullName>
    </submittedName>
</protein>
<keyword evidence="8 10" id="KW-0009">Actin-binding</keyword>
<dbReference type="SUPFAM" id="SSF52540">
    <property type="entry name" value="P-loop containing nucleoside triphosphate hydrolases"/>
    <property type="match status" value="1"/>
</dbReference>
<dbReference type="InterPro" id="IPR000306">
    <property type="entry name" value="Znf_FYVE"/>
</dbReference>
<keyword evidence="11" id="KW-0175">Coiled coil</keyword>
<dbReference type="SUPFAM" id="SSF57903">
    <property type="entry name" value="FYVE/PHD zinc finger"/>
    <property type="match status" value="1"/>
</dbReference>
<dbReference type="GO" id="GO:0016459">
    <property type="term" value="C:myosin complex"/>
    <property type="evidence" value="ECO:0007669"/>
    <property type="project" value="UniProtKB-KW"/>
</dbReference>
<feature type="domain" description="FYVE-type" evidence="13">
    <location>
        <begin position="1273"/>
        <end position="1333"/>
    </location>
</feature>
<evidence type="ECO:0000256" key="6">
    <source>
        <dbReference type="ARBA" id="ARBA00023123"/>
    </source>
</evidence>
<evidence type="ECO:0000256" key="7">
    <source>
        <dbReference type="ARBA" id="ARBA00023175"/>
    </source>
</evidence>
<dbReference type="InterPro" id="IPR017455">
    <property type="entry name" value="Znf_FYVE-rel"/>
</dbReference>
<dbReference type="Gene3D" id="1.20.5.4820">
    <property type="match status" value="1"/>
</dbReference>
<evidence type="ECO:0000259" key="13">
    <source>
        <dbReference type="PROSITE" id="PS50178"/>
    </source>
</evidence>
<dbReference type="GO" id="GO:0008270">
    <property type="term" value="F:zinc ion binding"/>
    <property type="evidence" value="ECO:0007669"/>
    <property type="project" value="UniProtKB-KW"/>
</dbReference>